<protein>
    <recommendedName>
        <fullName evidence="1">Glycosyltransferase 2-like domain-containing protein</fullName>
    </recommendedName>
</protein>
<dbReference type="Pfam" id="PF00535">
    <property type="entry name" value="Glycos_transf_2"/>
    <property type="match status" value="1"/>
</dbReference>
<reference evidence="3" key="1">
    <citation type="submission" date="2017-09" db="EMBL/GenBank/DDBJ databases">
        <title>Depth-based differentiation of microbial function through sediment-hosted aquifers and enrichment of novel symbionts in the deep terrestrial subsurface.</title>
        <authorList>
            <person name="Probst A.J."/>
            <person name="Ladd B."/>
            <person name="Jarett J.K."/>
            <person name="Geller-Mcgrath D.E."/>
            <person name="Sieber C.M.K."/>
            <person name="Emerson J.B."/>
            <person name="Anantharaman K."/>
            <person name="Thomas B.C."/>
            <person name="Malmstrom R."/>
            <person name="Stieglmeier M."/>
            <person name="Klingl A."/>
            <person name="Woyke T."/>
            <person name="Ryan C.M."/>
            <person name="Banfield J.F."/>
        </authorList>
    </citation>
    <scope>NUCLEOTIDE SEQUENCE [LARGE SCALE GENOMIC DNA]</scope>
</reference>
<evidence type="ECO:0000259" key="1">
    <source>
        <dbReference type="Pfam" id="PF00535"/>
    </source>
</evidence>
<dbReference type="PANTHER" id="PTHR48090:SF7">
    <property type="entry name" value="RFBJ PROTEIN"/>
    <property type="match status" value="1"/>
</dbReference>
<dbReference type="InterPro" id="IPR050256">
    <property type="entry name" value="Glycosyltransferase_2"/>
</dbReference>
<dbReference type="Proteomes" id="UP000231383">
    <property type="component" value="Unassembled WGS sequence"/>
</dbReference>
<dbReference type="PANTHER" id="PTHR48090">
    <property type="entry name" value="UNDECAPRENYL-PHOSPHATE 4-DEOXY-4-FORMAMIDO-L-ARABINOSE TRANSFERASE-RELATED"/>
    <property type="match status" value="1"/>
</dbReference>
<comment type="caution">
    <text evidence="2">The sequence shown here is derived from an EMBL/GenBank/DDBJ whole genome shotgun (WGS) entry which is preliminary data.</text>
</comment>
<feature type="domain" description="Glycosyltransferase 2-like" evidence="1">
    <location>
        <begin position="10"/>
        <end position="175"/>
    </location>
</feature>
<proteinExistence type="predicted"/>
<gene>
    <name evidence="2" type="ORF">CO051_01750</name>
</gene>
<dbReference type="Gene3D" id="3.90.550.10">
    <property type="entry name" value="Spore Coat Polysaccharide Biosynthesis Protein SpsA, Chain A"/>
    <property type="match status" value="1"/>
</dbReference>
<dbReference type="CDD" id="cd04179">
    <property type="entry name" value="DPM_DPG-synthase_like"/>
    <property type="match status" value="1"/>
</dbReference>
<organism evidence="2 3">
    <name type="scientific">Candidatus Roizmanbacteria bacterium CG_4_9_14_0_2_um_filter_39_13</name>
    <dbReference type="NCBI Taxonomy" id="1974839"/>
    <lineage>
        <taxon>Bacteria</taxon>
        <taxon>Candidatus Roizmaniibacteriota</taxon>
    </lineage>
</organism>
<evidence type="ECO:0000313" key="3">
    <source>
        <dbReference type="Proteomes" id="UP000231383"/>
    </source>
</evidence>
<accession>A0A2M8F1W6</accession>
<dbReference type="EMBL" id="PFSC01000047">
    <property type="protein sequence ID" value="PJC33260.1"/>
    <property type="molecule type" value="Genomic_DNA"/>
</dbReference>
<dbReference type="InterPro" id="IPR029044">
    <property type="entry name" value="Nucleotide-diphossugar_trans"/>
</dbReference>
<dbReference type="AlphaFoldDB" id="A0A2M8F1W6"/>
<sequence length="267" mass="30780">MNEHTSHFLSLIIPAYKQEKTIVENIVHIQKALETIRYDHEIIVVVDGKVDQTVEKLKKAQLPKVKIVWYKENQGKSFAIRVGMHEAKGDYVMFMDSGMDIDPNGISMLLEHMEWYKADIIVGSKRHPASQVKYSLQRKILSLGYYYLVKFLFGVDVQDTQAGIKIFKKSVIEKVLPRLVEKKFAGDLEILVVSKLLGHNRIFEAPIKLDYNLGSMTTAATIKSIRGIFTDTLAIFYRKNILHYYSSPKNKMIYPNDMTIYEPIHSH</sequence>
<dbReference type="SUPFAM" id="SSF53448">
    <property type="entry name" value="Nucleotide-diphospho-sugar transferases"/>
    <property type="match status" value="1"/>
</dbReference>
<dbReference type="InterPro" id="IPR001173">
    <property type="entry name" value="Glyco_trans_2-like"/>
</dbReference>
<evidence type="ECO:0000313" key="2">
    <source>
        <dbReference type="EMBL" id="PJC33260.1"/>
    </source>
</evidence>
<name>A0A2M8F1W6_9BACT</name>